<dbReference type="AlphaFoldDB" id="A0A2K4WVQ9"/>
<sequence length="130" mass="14844">MAKVNQEKKDRVLAEWARWEEKAQAQGVQPNQTAFVKASMGTHWETNMSTLRNYIGKNPERRVGSSPKQARDIVTPSTSPNAILKQIQELQAAYRQSLANRVQELEEGIARMQEELQQAREELERVVPGE</sequence>
<reference evidence="1 2" key="1">
    <citation type="submission" date="2017-11" db="EMBL/GenBank/DDBJ databases">
        <authorList>
            <person name="Han C.G."/>
        </authorList>
    </citation>
    <scope>NUCLEOTIDE SEQUENCE [LARGE SCALE GENOMIC DNA]</scope>
    <source>
        <strain evidence="1">CFBP3840</strain>
    </source>
</reference>
<dbReference type="EMBL" id="LT963409">
    <property type="protein sequence ID" value="SOS39991.1"/>
    <property type="molecule type" value="Genomic_DNA"/>
</dbReference>
<name>A0A2K4WVQ9_PSESX</name>
<gene>
    <name evidence="1" type="ORF">CFBP3840_02948</name>
</gene>
<proteinExistence type="predicted"/>
<evidence type="ECO:0000313" key="2">
    <source>
        <dbReference type="Proteomes" id="UP000238095"/>
    </source>
</evidence>
<protein>
    <submittedName>
        <fullName evidence="1">Uncharacterized protein</fullName>
    </submittedName>
</protein>
<evidence type="ECO:0000313" key="1">
    <source>
        <dbReference type="EMBL" id="SOS39991.1"/>
    </source>
</evidence>
<dbReference type="RefSeq" id="WP_060404200.1">
    <property type="nucleotide sequence ID" value="NZ_LT963409.1"/>
</dbReference>
<dbReference type="Proteomes" id="UP000238095">
    <property type="component" value="Chromosome 1"/>
</dbReference>
<accession>A0A2K4WVQ9</accession>
<organism evidence="1 2">
    <name type="scientific">Pseudomonas syringae</name>
    <dbReference type="NCBI Taxonomy" id="317"/>
    <lineage>
        <taxon>Bacteria</taxon>
        <taxon>Pseudomonadati</taxon>
        <taxon>Pseudomonadota</taxon>
        <taxon>Gammaproteobacteria</taxon>
        <taxon>Pseudomonadales</taxon>
        <taxon>Pseudomonadaceae</taxon>
        <taxon>Pseudomonas</taxon>
    </lineage>
</organism>